<feature type="region of interest" description="Disordered" evidence="2">
    <location>
        <begin position="406"/>
        <end position="444"/>
    </location>
</feature>
<evidence type="ECO:0000256" key="2">
    <source>
        <dbReference type="SAM" id="MobiDB-lite"/>
    </source>
</evidence>
<name>A0A9P4P7S1_9PLEO</name>
<feature type="compositionally biased region" description="Polar residues" evidence="2">
    <location>
        <begin position="418"/>
        <end position="432"/>
    </location>
</feature>
<dbReference type="AlphaFoldDB" id="A0A9P4P7S1"/>
<protein>
    <submittedName>
        <fullName evidence="3">Uncharacterized protein</fullName>
    </submittedName>
</protein>
<keyword evidence="4" id="KW-1185">Reference proteome</keyword>
<dbReference type="Proteomes" id="UP000799764">
    <property type="component" value="Unassembled WGS sequence"/>
</dbReference>
<proteinExistence type="predicted"/>
<feature type="compositionally biased region" description="Basic and acidic residues" evidence="2">
    <location>
        <begin position="594"/>
        <end position="610"/>
    </location>
</feature>
<accession>A0A9P4P7S1</accession>
<feature type="compositionally biased region" description="Polar residues" evidence="2">
    <location>
        <begin position="509"/>
        <end position="519"/>
    </location>
</feature>
<evidence type="ECO:0000256" key="1">
    <source>
        <dbReference type="SAM" id="Coils"/>
    </source>
</evidence>
<gene>
    <name evidence="3" type="ORF">P171DRAFT_477644</name>
</gene>
<evidence type="ECO:0000313" key="3">
    <source>
        <dbReference type="EMBL" id="KAF2438258.1"/>
    </source>
</evidence>
<organism evidence="3 4">
    <name type="scientific">Karstenula rhodostoma CBS 690.94</name>
    <dbReference type="NCBI Taxonomy" id="1392251"/>
    <lineage>
        <taxon>Eukaryota</taxon>
        <taxon>Fungi</taxon>
        <taxon>Dikarya</taxon>
        <taxon>Ascomycota</taxon>
        <taxon>Pezizomycotina</taxon>
        <taxon>Dothideomycetes</taxon>
        <taxon>Pleosporomycetidae</taxon>
        <taxon>Pleosporales</taxon>
        <taxon>Massarineae</taxon>
        <taxon>Didymosphaeriaceae</taxon>
        <taxon>Karstenula</taxon>
    </lineage>
</organism>
<feature type="region of interest" description="Disordered" evidence="2">
    <location>
        <begin position="460"/>
        <end position="521"/>
    </location>
</feature>
<feature type="compositionally biased region" description="Basic and acidic residues" evidence="2">
    <location>
        <begin position="479"/>
        <end position="498"/>
    </location>
</feature>
<dbReference type="EMBL" id="MU001513">
    <property type="protein sequence ID" value="KAF2438258.1"/>
    <property type="molecule type" value="Genomic_DNA"/>
</dbReference>
<sequence>MHDLPVCRPWSCKGLRTFDSFSPGPARFVAVNDGTAEVPALLMSQELFTLLDRAVRTDHDFEKEYKNDQNAIWEQLFLIDEARAKVEVAKVKIRHLKRSMRHDKTEINEYTTSQLISLYKSKATHTRRIKHMSKAIKKLQKEDDEAEEEVRDFWRDTGLLMTKVWERAGIFDVEQPKDDLQSSASQRMQRHKPKDVGEVVQLAVDLLVKRHQSARESYESYQHHLKHREQGFLDWLQSKGIECGNQYETDEQKDAFYRDYKKKAEELYQDVEKQGSSYKNAYEVCRYLGIKPDNIPLMETKRPEELIGKINHAALDDFKIRKDQVNAWVRSLPDNEEYDHFSNQDNTLEGTGPETRFEEGDLYPWDSGSCSVWFEEFTRKMNEHEALRAKAHPEIRLGKDVHDQSKFAAPGDAVGPNLDTTRSMSNPPTFSSVPPCGSVTKADVPMSVPGEVKVNAYHRDNSTNYQPSDHTSSMSNHENVPRSESVLRHTPETDRSKSESGGLLRGDYTSPSIGSSGTSMFHRKRKFEELTGNVSMNAPKRIKAEPFINPEMSLGDTKSGIPRSSAPLIDSYVVSPSERNRPIGTEHISSVPQKETDKQSDIPRQGCDRA</sequence>
<keyword evidence="1" id="KW-0175">Coiled coil</keyword>
<comment type="caution">
    <text evidence="3">The sequence shown here is derived from an EMBL/GenBank/DDBJ whole genome shotgun (WGS) entry which is preliminary data.</text>
</comment>
<reference evidence="3" key="1">
    <citation type="journal article" date="2020" name="Stud. Mycol.">
        <title>101 Dothideomycetes genomes: a test case for predicting lifestyles and emergence of pathogens.</title>
        <authorList>
            <person name="Haridas S."/>
            <person name="Albert R."/>
            <person name="Binder M."/>
            <person name="Bloem J."/>
            <person name="Labutti K."/>
            <person name="Salamov A."/>
            <person name="Andreopoulos B."/>
            <person name="Baker S."/>
            <person name="Barry K."/>
            <person name="Bills G."/>
            <person name="Bluhm B."/>
            <person name="Cannon C."/>
            <person name="Castanera R."/>
            <person name="Culley D."/>
            <person name="Daum C."/>
            <person name="Ezra D."/>
            <person name="Gonzalez J."/>
            <person name="Henrissat B."/>
            <person name="Kuo A."/>
            <person name="Liang C."/>
            <person name="Lipzen A."/>
            <person name="Lutzoni F."/>
            <person name="Magnuson J."/>
            <person name="Mondo S."/>
            <person name="Nolan M."/>
            <person name="Ohm R."/>
            <person name="Pangilinan J."/>
            <person name="Park H.-J."/>
            <person name="Ramirez L."/>
            <person name="Alfaro M."/>
            <person name="Sun H."/>
            <person name="Tritt A."/>
            <person name="Yoshinaga Y."/>
            <person name="Zwiers L.-H."/>
            <person name="Turgeon B."/>
            <person name="Goodwin S."/>
            <person name="Spatafora J."/>
            <person name="Crous P."/>
            <person name="Grigoriev I."/>
        </authorList>
    </citation>
    <scope>NUCLEOTIDE SEQUENCE</scope>
    <source>
        <strain evidence="3">CBS 690.94</strain>
    </source>
</reference>
<feature type="coiled-coil region" evidence="1">
    <location>
        <begin position="79"/>
        <end position="152"/>
    </location>
</feature>
<feature type="region of interest" description="Disordered" evidence="2">
    <location>
        <begin position="548"/>
        <end position="610"/>
    </location>
</feature>
<feature type="compositionally biased region" description="Polar residues" evidence="2">
    <location>
        <begin position="462"/>
        <end position="478"/>
    </location>
</feature>
<evidence type="ECO:0000313" key="4">
    <source>
        <dbReference type="Proteomes" id="UP000799764"/>
    </source>
</evidence>
<dbReference type="OrthoDB" id="10674158at2759"/>